<dbReference type="GO" id="GO:0009401">
    <property type="term" value="P:phosphoenolpyruvate-dependent sugar phosphotransferase system"/>
    <property type="evidence" value="ECO:0007669"/>
    <property type="project" value="UniProtKB-KW"/>
</dbReference>
<feature type="domain" description="PTS EIIB type-1" evidence="14">
    <location>
        <begin position="454"/>
        <end position="536"/>
    </location>
</feature>
<evidence type="ECO:0000256" key="5">
    <source>
        <dbReference type="ARBA" id="ARBA00022679"/>
    </source>
</evidence>
<dbReference type="Gene3D" id="3.30.1360.60">
    <property type="entry name" value="Glucose permease domain IIB"/>
    <property type="match status" value="1"/>
</dbReference>
<dbReference type="InterPro" id="IPR010974">
    <property type="entry name" value="PTS_IIBC_nag"/>
</dbReference>
<dbReference type="GO" id="GO:0019866">
    <property type="term" value="C:organelle inner membrane"/>
    <property type="evidence" value="ECO:0007669"/>
    <property type="project" value="InterPro"/>
</dbReference>
<dbReference type="PROSITE" id="PS51098">
    <property type="entry name" value="PTS_EIIB_TYPE_1"/>
    <property type="match status" value="1"/>
</dbReference>
<comment type="caution">
    <text evidence="16">The sequence shown here is derived from an EMBL/GenBank/DDBJ whole genome shotgun (WGS) entry which is preliminary data.</text>
</comment>
<dbReference type="Gene3D" id="2.70.70.10">
    <property type="entry name" value="Glucose Permease (Domain IIA)"/>
    <property type="match status" value="1"/>
</dbReference>
<dbReference type="Pfam" id="PF00367">
    <property type="entry name" value="PTS_EIIB"/>
    <property type="match status" value="1"/>
</dbReference>
<keyword evidence="7 12" id="KW-0812">Transmembrane</keyword>
<proteinExistence type="predicted"/>
<feature type="transmembrane region" description="Helical" evidence="12">
    <location>
        <begin position="55"/>
        <end position="73"/>
    </location>
</feature>
<keyword evidence="8" id="KW-0418">Kinase</keyword>
<evidence type="ECO:0000259" key="15">
    <source>
        <dbReference type="PROSITE" id="PS51103"/>
    </source>
</evidence>
<feature type="domain" description="PTS EIIA type-1" evidence="13">
    <location>
        <begin position="579"/>
        <end position="687"/>
    </location>
</feature>
<dbReference type="NCBIfam" id="TIGR00830">
    <property type="entry name" value="PTBA"/>
    <property type="match status" value="1"/>
</dbReference>
<feature type="transmembrane region" description="Helical" evidence="12">
    <location>
        <begin position="127"/>
        <end position="147"/>
    </location>
</feature>
<dbReference type="RefSeq" id="WP_168969209.1">
    <property type="nucleotide sequence ID" value="NZ_JABAFZ010000003.1"/>
</dbReference>
<dbReference type="InterPro" id="IPR050429">
    <property type="entry name" value="PTS_Glucose_EIICBA"/>
</dbReference>
<dbReference type="Pfam" id="PF00358">
    <property type="entry name" value="PTS_EIIA_1"/>
    <property type="match status" value="1"/>
</dbReference>
<gene>
    <name evidence="16" type="ORF">HF853_03715</name>
</gene>
<evidence type="ECO:0000256" key="9">
    <source>
        <dbReference type="ARBA" id="ARBA00022989"/>
    </source>
</evidence>
<dbReference type="AlphaFoldDB" id="A0AB36CJ14"/>
<dbReference type="InterPro" id="IPR001996">
    <property type="entry name" value="PTS_IIB_1"/>
</dbReference>
<dbReference type="GO" id="GO:0016301">
    <property type="term" value="F:kinase activity"/>
    <property type="evidence" value="ECO:0007669"/>
    <property type="project" value="UniProtKB-KW"/>
</dbReference>
<evidence type="ECO:0000259" key="14">
    <source>
        <dbReference type="PROSITE" id="PS51098"/>
    </source>
</evidence>
<dbReference type="InterPro" id="IPR013013">
    <property type="entry name" value="PTS_EIIC_1"/>
</dbReference>
<comment type="subcellular location">
    <subcellularLocation>
        <location evidence="1">Cell membrane</location>
        <topology evidence="1">Multi-pass membrane protein</topology>
    </subcellularLocation>
</comment>
<evidence type="ECO:0000256" key="7">
    <source>
        <dbReference type="ARBA" id="ARBA00022692"/>
    </source>
</evidence>
<feature type="transmembrane region" description="Helical" evidence="12">
    <location>
        <begin position="312"/>
        <end position="329"/>
    </location>
</feature>
<sequence>MDKIMEPLQRLGKALMGAVAVMPLAALMMGIGYWITSVGGEGAVIYGDLLLKTGAAVLDNLGVIFAIAIAYGLSRDNSGAAALAGFVGFATLVNLIGPEAVAGYRGIEPTELTGDEALRWAESGWDAVGYGNVLFGIMIGILAAWIYNRFYQTQLPDAFAFFSGRRLVPILSSIFSAVVAGIMYIIWPLVYSALFSFGAWIQGLGAVGAGLYGFANRLLIPTGLHHALNSVFWFDVMGIDDIRKFQEGPVTIDAAAAATDALSCPGVWDGTTCEVIGVVGQYQAGFFPIMMFGLPGAALAIYLRAKTKRRKAVGALMMAAAVASFFTGVTEPLEFSFMFLAPLLYLVHAILTGISLAIASAMGWTAGFGFSAGAVDFLLSSQNPLANQWWMLLVMGVIYFFAYLGIFYALIGLFNIKTPGRDDDESEDGGASFDAFTDIARPGASKGGADNANTHTAEQIIQGLGGKNNIDSIDYCSTRLRTHVHDASLVDESLIRKAAASGMVRPTKQSIQVIVGTKVQFVYDEVARLLAQSGADAELIGERPASELDQPATTVLTGTTVELSKPTVGQVIALEGVSDDAFASKSIGDGFALVPASTAAVFDVCAPASGKLDMVFKTNHAFSLTTSAGLEVLVHIGFDTVKLKGEGFTRLVEQGQFVETGQPIVRVDAKALRAQGVDLAVAVVMPTKTQTSSVHLAQGKGSVAAEVALK</sequence>
<dbReference type="SUPFAM" id="SSF55604">
    <property type="entry name" value="Glucose permease domain IIB"/>
    <property type="match status" value="1"/>
</dbReference>
<dbReference type="InterPro" id="IPR011055">
    <property type="entry name" value="Dup_hybrid_motif"/>
</dbReference>
<dbReference type="PANTHER" id="PTHR30009:SF4">
    <property type="entry name" value="PTS SYSTEM N-ACETYLGLUCOSAMINE-SPECIFIC EIICBA COMPONENT"/>
    <property type="match status" value="1"/>
</dbReference>
<feature type="transmembrane region" description="Helical" evidence="12">
    <location>
        <begin position="80"/>
        <end position="107"/>
    </location>
</feature>
<dbReference type="NCBIfam" id="TIGR00826">
    <property type="entry name" value="EIIB_glc"/>
    <property type="match status" value="1"/>
</dbReference>
<evidence type="ECO:0000256" key="12">
    <source>
        <dbReference type="SAM" id="Phobius"/>
    </source>
</evidence>
<dbReference type="CDD" id="cd00212">
    <property type="entry name" value="PTS_IIB_glc"/>
    <property type="match status" value="1"/>
</dbReference>
<keyword evidence="3" id="KW-1003">Cell membrane</keyword>
<dbReference type="GO" id="GO:0015572">
    <property type="term" value="F:N-acetylglucosamine transmembrane transporter activity"/>
    <property type="evidence" value="ECO:0007669"/>
    <property type="project" value="InterPro"/>
</dbReference>
<dbReference type="Proteomes" id="UP000544551">
    <property type="component" value="Unassembled WGS sequence"/>
</dbReference>
<keyword evidence="4" id="KW-0762">Sugar transport</keyword>
<dbReference type="PROSITE" id="PS51103">
    <property type="entry name" value="PTS_EIIC_TYPE_1"/>
    <property type="match status" value="1"/>
</dbReference>
<dbReference type="InterPro" id="IPR018113">
    <property type="entry name" value="PTrfase_EIIB_Cys"/>
</dbReference>
<feature type="transmembrane region" description="Helical" evidence="12">
    <location>
        <begin position="193"/>
        <end position="215"/>
    </location>
</feature>
<reference evidence="16 17" key="1">
    <citation type="submission" date="2020-04" db="EMBL/GenBank/DDBJ databases">
        <authorList>
            <person name="Hitch T.C.A."/>
            <person name="Wylensek D."/>
            <person name="Clavel T."/>
        </authorList>
    </citation>
    <scope>NUCLEOTIDE SEQUENCE [LARGE SCALE GENOMIC DNA]</scope>
    <source>
        <strain evidence="16 17">BL-383-APC-3D</strain>
    </source>
</reference>
<dbReference type="EMBL" id="JABAFZ010000003">
    <property type="protein sequence ID" value="NME88793.1"/>
    <property type="molecule type" value="Genomic_DNA"/>
</dbReference>
<evidence type="ECO:0000313" key="17">
    <source>
        <dbReference type="Proteomes" id="UP000544551"/>
    </source>
</evidence>
<dbReference type="InterPro" id="IPR001127">
    <property type="entry name" value="PTS_EIIA_1_perm"/>
</dbReference>
<feature type="transmembrane region" description="Helical" evidence="12">
    <location>
        <begin position="391"/>
        <end position="411"/>
    </location>
</feature>
<keyword evidence="10 12" id="KW-0472">Membrane</keyword>
<dbReference type="InterPro" id="IPR036878">
    <property type="entry name" value="Glu_permease_IIB"/>
</dbReference>
<protein>
    <submittedName>
        <fullName evidence="16">PTS transporter subunit EIIC</fullName>
    </submittedName>
</protein>
<evidence type="ECO:0000313" key="16">
    <source>
        <dbReference type="EMBL" id="NME88793.1"/>
    </source>
</evidence>
<dbReference type="NCBIfam" id="TIGR01998">
    <property type="entry name" value="PTS-II-BC-nag"/>
    <property type="match status" value="1"/>
</dbReference>
<evidence type="ECO:0000256" key="11">
    <source>
        <dbReference type="PROSITE-ProRule" id="PRU00421"/>
    </source>
</evidence>
<evidence type="ECO:0000259" key="13">
    <source>
        <dbReference type="PROSITE" id="PS51093"/>
    </source>
</evidence>
<feature type="transmembrane region" description="Helical" evidence="12">
    <location>
        <begin position="12"/>
        <end position="35"/>
    </location>
</feature>
<dbReference type="Pfam" id="PF02378">
    <property type="entry name" value="PTS_EIIC"/>
    <property type="match status" value="1"/>
</dbReference>
<evidence type="ECO:0000256" key="4">
    <source>
        <dbReference type="ARBA" id="ARBA00022597"/>
    </source>
</evidence>
<dbReference type="PROSITE" id="PS51093">
    <property type="entry name" value="PTS_EIIA_TYPE_1"/>
    <property type="match status" value="1"/>
</dbReference>
<evidence type="ECO:0000256" key="1">
    <source>
        <dbReference type="ARBA" id="ARBA00004651"/>
    </source>
</evidence>
<dbReference type="GO" id="GO:0015764">
    <property type="term" value="P:N-acetylglucosamine transport"/>
    <property type="evidence" value="ECO:0007669"/>
    <property type="project" value="TreeGrafter"/>
</dbReference>
<evidence type="ECO:0000256" key="10">
    <source>
        <dbReference type="ARBA" id="ARBA00023136"/>
    </source>
</evidence>
<dbReference type="SUPFAM" id="SSF51261">
    <property type="entry name" value="Duplicated hybrid motif"/>
    <property type="match status" value="1"/>
</dbReference>
<evidence type="ECO:0000256" key="3">
    <source>
        <dbReference type="ARBA" id="ARBA00022475"/>
    </source>
</evidence>
<evidence type="ECO:0000256" key="6">
    <source>
        <dbReference type="ARBA" id="ARBA00022683"/>
    </source>
</evidence>
<feature type="domain" description="PTS EIIC type-1" evidence="15">
    <location>
        <begin position="2"/>
        <end position="423"/>
    </location>
</feature>
<dbReference type="GO" id="GO:0008982">
    <property type="term" value="F:protein-N(PI)-phosphohistidine-sugar phosphotransferase activity"/>
    <property type="evidence" value="ECO:0007669"/>
    <property type="project" value="InterPro"/>
</dbReference>
<name>A0AB36CJ14_9CORY</name>
<keyword evidence="6" id="KW-0598">Phosphotransferase system</keyword>
<keyword evidence="2" id="KW-0813">Transport</keyword>
<keyword evidence="5" id="KW-0808">Transferase</keyword>
<organism evidence="16 17">
    <name type="scientific">Corynebacterium stationis</name>
    <dbReference type="NCBI Taxonomy" id="1705"/>
    <lineage>
        <taxon>Bacteria</taxon>
        <taxon>Bacillati</taxon>
        <taxon>Actinomycetota</taxon>
        <taxon>Actinomycetes</taxon>
        <taxon>Mycobacteriales</taxon>
        <taxon>Corynebacteriaceae</taxon>
        <taxon>Corynebacterium</taxon>
    </lineage>
</organism>
<keyword evidence="9 12" id="KW-1133">Transmembrane helix</keyword>
<feature type="transmembrane region" description="Helical" evidence="12">
    <location>
        <begin position="167"/>
        <end position="187"/>
    </location>
</feature>
<dbReference type="GO" id="GO:0005886">
    <property type="term" value="C:plasma membrane"/>
    <property type="evidence" value="ECO:0007669"/>
    <property type="project" value="UniProtKB-SubCell"/>
</dbReference>
<evidence type="ECO:0000256" key="8">
    <source>
        <dbReference type="ARBA" id="ARBA00022777"/>
    </source>
</evidence>
<accession>A0AB36CJ14</accession>
<dbReference type="PROSITE" id="PS00371">
    <property type="entry name" value="PTS_EIIA_TYPE_1_HIS"/>
    <property type="match status" value="1"/>
</dbReference>
<feature type="active site" description="Phosphocysteine intermediate; for EIIB activity" evidence="11">
    <location>
        <position position="476"/>
    </location>
</feature>
<dbReference type="PANTHER" id="PTHR30009">
    <property type="entry name" value="CYTOCHROME C-TYPE SYNTHESIS PROTEIN AND PTS TRANSMEMBRANE COMPONENT"/>
    <property type="match status" value="1"/>
</dbReference>
<dbReference type="InterPro" id="IPR003352">
    <property type="entry name" value="PTS_EIIC"/>
</dbReference>
<dbReference type="GO" id="GO:0090563">
    <property type="term" value="F:protein-phosphocysteine-sugar phosphotransferase activity"/>
    <property type="evidence" value="ECO:0007669"/>
    <property type="project" value="TreeGrafter"/>
</dbReference>
<evidence type="ECO:0000256" key="2">
    <source>
        <dbReference type="ARBA" id="ARBA00022448"/>
    </source>
</evidence>